<dbReference type="EMBL" id="JXCL01000007">
    <property type="protein sequence ID" value="KIL23755.1"/>
    <property type="molecule type" value="Genomic_DNA"/>
</dbReference>
<organism evidence="1 2">
    <name type="scientific">Bacillus pumilus</name>
    <name type="common">Bacillus mesentericus</name>
    <dbReference type="NCBI Taxonomy" id="1408"/>
    <lineage>
        <taxon>Bacteria</taxon>
        <taxon>Bacillati</taxon>
        <taxon>Bacillota</taxon>
        <taxon>Bacilli</taxon>
        <taxon>Bacillales</taxon>
        <taxon>Bacillaceae</taxon>
        <taxon>Bacillus</taxon>
    </lineage>
</organism>
<proteinExistence type="predicted"/>
<gene>
    <name evidence="1" type="ORF">B4127_2688</name>
</gene>
<sequence length="50" mass="5579">MILQLATYMHGGPLNKNGVQRIPRSVPSPVRRTEEAIHTDIADIVRGKEL</sequence>
<comment type="caution">
    <text evidence="1">The sequence shown here is derived from an EMBL/GenBank/DDBJ whole genome shotgun (WGS) entry which is preliminary data.</text>
</comment>
<evidence type="ECO:0000313" key="1">
    <source>
        <dbReference type="EMBL" id="KIL23755.1"/>
    </source>
</evidence>
<protein>
    <submittedName>
        <fullName evidence="1">Uncharacterized protein</fullName>
    </submittedName>
</protein>
<name>A0AB34R2F2_BACPU</name>
<dbReference type="AlphaFoldDB" id="A0AB34R2F2"/>
<evidence type="ECO:0000313" key="2">
    <source>
        <dbReference type="Proteomes" id="UP000031978"/>
    </source>
</evidence>
<dbReference type="Proteomes" id="UP000031978">
    <property type="component" value="Unassembled WGS sequence"/>
</dbReference>
<reference evidence="1 2" key="1">
    <citation type="submission" date="2014-12" db="EMBL/GenBank/DDBJ databases">
        <title>Draft Genome Sequences of Five Spore-Forming Food Isolates of Bacillus pumilus.</title>
        <authorList>
            <person name="de Jong A."/>
            <person name="van Heel A.J."/>
            <person name="Montalban-Lopez M."/>
            <person name="Krawczyk A.O."/>
            <person name="Berendsen E.M."/>
            <person name="Wells-Bennik M."/>
            <person name="Kuipers O.P."/>
        </authorList>
    </citation>
    <scope>NUCLEOTIDE SEQUENCE [LARGE SCALE GENOMIC DNA]</scope>
    <source>
        <strain evidence="1 2">B4127</strain>
    </source>
</reference>
<accession>A0AB34R2F2</accession>